<gene>
    <name evidence="3" type="ORF">B296_00029659</name>
</gene>
<protein>
    <recommendedName>
        <fullName evidence="2">Peptidase A1 domain-containing protein</fullName>
    </recommendedName>
</protein>
<dbReference type="InterPro" id="IPR032861">
    <property type="entry name" value="TAXi_N"/>
</dbReference>
<dbReference type="Proteomes" id="UP000287651">
    <property type="component" value="Unassembled WGS sequence"/>
</dbReference>
<name>A0A426YMP9_ENSVE</name>
<dbReference type="AlphaFoldDB" id="A0A426YMP9"/>
<comment type="caution">
    <text evidence="3">The sequence shown here is derived from an EMBL/GenBank/DDBJ whole genome shotgun (WGS) entry which is preliminary data.</text>
</comment>
<evidence type="ECO:0000313" key="4">
    <source>
        <dbReference type="Proteomes" id="UP000287651"/>
    </source>
</evidence>
<feature type="domain" description="Peptidase A1" evidence="2">
    <location>
        <begin position="1"/>
        <end position="247"/>
    </location>
</feature>
<dbReference type="InterPro" id="IPR032799">
    <property type="entry name" value="TAXi_C"/>
</dbReference>
<evidence type="ECO:0000259" key="2">
    <source>
        <dbReference type="PROSITE" id="PS51767"/>
    </source>
</evidence>
<dbReference type="SUPFAM" id="SSF50630">
    <property type="entry name" value="Acid proteases"/>
    <property type="match status" value="1"/>
</dbReference>
<proteinExistence type="inferred from homology"/>
<dbReference type="PROSITE" id="PS51767">
    <property type="entry name" value="PEPTIDASE_A1"/>
    <property type="match status" value="1"/>
</dbReference>
<dbReference type="InterPro" id="IPR001461">
    <property type="entry name" value="Aspartic_peptidase_A1"/>
</dbReference>
<evidence type="ECO:0000313" key="3">
    <source>
        <dbReference type="EMBL" id="RRT53006.1"/>
    </source>
</evidence>
<reference evidence="3 4" key="1">
    <citation type="journal article" date="2014" name="Agronomy (Basel)">
        <title>A Draft Genome Sequence for Ensete ventricosum, the Drought-Tolerant Tree Against Hunger.</title>
        <authorList>
            <person name="Harrison J."/>
            <person name="Moore K.A."/>
            <person name="Paszkiewicz K."/>
            <person name="Jones T."/>
            <person name="Grant M."/>
            <person name="Ambacheew D."/>
            <person name="Muzemil S."/>
            <person name="Studholme D.J."/>
        </authorList>
    </citation>
    <scope>NUCLEOTIDE SEQUENCE [LARGE SCALE GENOMIC DNA]</scope>
</reference>
<dbReference type="Pfam" id="PF14543">
    <property type="entry name" value="TAXi_N"/>
    <property type="match status" value="1"/>
</dbReference>
<sequence length="247" mass="27052">MSSTYDPLKCNVDCTCDKENMQCLYERQYAEMSSSSGLLGVDFISFGKESALKPQRATFGCETSESGDLFNQHADGIMGLGRGQLSIMDQLVDKGVISDSFSLCYGGMDIGGGAMVLGGISSPHGMIYAHSNPGRRYSKSSVLAFWDGNSPYYNIDLKEIHVAGKPLRLNSKIFNGNHGTVLDSGTTYTYLPEEAFRAFRDAVSQFRVGVITFDMFLNISYVDLVPHIKELAELIANELEVASDQVE</sequence>
<dbReference type="EMBL" id="AMZH03011364">
    <property type="protein sequence ID" value="RRT53006.1"/>
    <property type="molecule type" value="Genomic_DNA"/>
</dbReference>
<dbReference type="Gene3D" id="2.40.70.10">
    <property type="entry name" value="Acid Proteases"/>
    <property type="match status" value="2"/>
</dbReference>
<dbReference type="PANTHER" id="PTHR13683">
    <property type="entry name" value="ASPARTYL PROTEASES"/>
    <property type="match status" value="1"/>
</dbReference>
<dbReference type="GO" id="GO:0004190">
    <property type="term" value="F:aspartic-type endopeptidase activity"/>
    <property type="evidence" value="ECO:0007669"/>
    <property type="project" value="InterPro"/>
</dbReference>
<organism evidence="3 4">
    <name type="scientific">Ensete ventricosum</name>
    <name type="common">Abyssinian banana</name>
    <name type="synonym">Musa ensete</name>
    <dbReference type="NCBI Taxonomy" id="4639"/>
    <lineage>
        <taxon>Eukaryota</taxon>
        <taxon>Viridiplantae</taxon>
        <taxon>Streptophyta</taxon>
        <taxon>Embryophyta</taxon>
        <taxon>Tracheophyta</taxon>
        <taxon>Spermatophyta</taxon>
        <taxon>Magnoliopsida</taxon>
        <taxon>Liliopsida</taxon>
        <taxon>Zingiberales</taxon>
        <taxon>Musaceae</taxon>
        <taxon>Ensete</taxon>
    </lineage>
</organism>
<dbReference type="Pfam" id="PF14541">
    <property type="entry name" value="TAXi_C"/>
    <property type="match status" value="1"/>
</dbReference>
<evidence type="ECO:0000256" key="1">
    <source>
        <dbReference type="ARBA" id="ARBA00007447"/>
    </source>
</evidence>
<comment type="similarity">
    <text evidence="1">Belongs to the peptidase A1 family.</text>
</comment>
<dbReference type="PANTHER" id="PTHR13683:SF817">
    <property type="entry name" value="OS07G0592200 PROTEIN"/>
    <property type="match status" value="1"/>
</dbReference>
<dbReference type="GO" id="GO:0006508">
    <property type="term" value="P:proteolysis"/>
    <property type="evidence" value="ECO:0007669"/>
    <property type="project" value="InterPro"/>
</dbReference>
<dbReference type="InterPro" id="IPR033121">
    <property type="entry name" value="PEPTIDASE_A1"/>
</dbReference>
<dbReference type="InterPro" id="IPR021109">
    <property type="entry name" value="Peptidase_aspartic_dom_sf"/>
</dbReference>
<accession>A0A426YMP9</accession>